<dbReference type="InterPro" id="IPR052048">
    <property type="entry name" value="ST_Response_Regulator"/>
</dbReference>
<dbReference type="RefSeq" id="WP_089685443.1">
    <property type="nucleotide sequence ID" value="NZ_FNFO01000009.1"/>
</dbReference>
<keyword evidence="4" id="KW-1185">Reference proteome</keyword>
<dbReference type="Proteomes" id="UP000198510">
    <property type="component" value="Unassembled WGS sequence"/>
</dbReference>
<reference evidence="3 4" key="1">
    <citation type="submission" date="2016-10" db="EMBL/GenBank/DDBJ databases">
        <authorList>
            <person name="de Groot N.N."/>
        </authorList>
    </citation>
    <scope>NUCLEOTIDE SEQUENCE [LARGE SCALE GENOMIC DNA]</scope>
    <source>
        <strain evidence="3 4">DSM 25186</strain>
    </source>
</reference>
<proteinExistence type="predicted"/>
<dbReference type="OrthoDB" id="1524091at2"/>
<dbReference type="InterPro" id="IPR011006">
    <property type="entry name" value="CheY-like_superfamily"/>
</dbReference>
<dbReference type="InterPro" id="IPR001789">
    <property type="entry name" value="Sig_transdc_resp-reg_receiver"/>
</dbReference>
<feature type="domain" description="Response regulatory" evidence="2">
    <location>
        <begin position="6"/>
        <end position="132"/>
    </location>
</feature>
<dbReference type="Pfam" id="PF00072">
    <property type="entry name" value="Response_reg"/>
    <property type="match status" value="1"/>
</dbReference>
<dbReference type="PROSITE" id="PS50110">
    <property type="entry name" value="RESPONSE_REGULATORY"/>
    <property type="match status" value="1"/>
</dbReference>
<dbReference type="SUPFAM" id="SSF52172">
    <property type="entry name" value="CheY-like"/>
    <property type="match status" value="1"/>
</dbReference>
<dbReference type="EMBL" id="FNFO01000009">
    <property type="protein sequence ID" value="SDL91358.1"/>
    <property type="molecule type" value="Genomic_DNA"/>
</dbReference>
<evidence type="ECO:0000313" key="3">
    <source>
        <dbReference type="EMBL" id="SDL91358.1"/>
    </source>
</evidence>
<evidence type="ECO:0000313" key="4">
    <source>
        <dbReference type="Proteomes" id="UP000198510"/>
    </source>
</evidence>
<accession>A0A1G9NXQ1</accession>
<organism evidence="3 4">
    <name type="scientific">Catalinimonas alkaloidigena</name>
    <dbReference type="NCBI Taxonomy" id="1075417"/>
    <lineage>
        <taxon>Bacteria</taxon>
        <taxon>Pseudomonadati</taxon>
        <taxon>Bacteroidota</taxon>
        <taxon>Cytophagia</taxon>
        <taxon>Cytophagales</taxon>
        <taxon>Catalimonadaceae</taxon>
        <taxon>Catalinimonas</taxon>
    </lineage>
</organism>
<dbReference type="GO" id="GO:0000160">
    <property type="term" value="P:phosphorelay signal transduction system"/>
    <property type="evidence" value="ECO:0007669"/>
    <property type="project" value="InterPro"/>
</dbReference>
<dbReference type="PANTHER" id="PTHR43228:SF1">
    <property type="entry name" value="TWO-COMPONENT RESPONSE REGULATOR ARR22"/>
    <property type="match status" value="1"/>
</dbReference>
<dbReference type="AlphaFoldDB" id="A0A1G9NXQ1"/>
<gene>
    <name evidence="3" type="ORF">SAMN05421823_10916</name>
</gene>
<dbReference type="PANTHER" id="PTHR43228">
    <property type="entry name" value="TWO-COMPONENT RESPONSE REGULATOR"/>
    <property type="match status" value="1"/>
</dbReference>
<dbReference type="SMART" id="SM00448">
    <property type="entry name" value="REC"/>
    <property type="match status" value="1"/>
</dbReference>
<dbReference type="STRING" id="1075417.SAMN05421823_10916"/>
<feature type="modified residue" description="4-aspartylphosphate" evidence="1">
    <location>
        <position position="65"/>
    </location>
</feature>
<dbReference type="Gene3D" id="3.40.50.2300">
    <property type="match status" value="1"/>
</dbReference>
<protein>
    <submittedName>
        <fullName evidence="3">Response regulator receiver domain-containing protein</fullName>
    </submittedName>
</protein>
<sequence length="137" mass="15595">MKKLRTILIIDDDPIFTEMATMIIKHWQLSEHVISALNGKEGLALLQKYCGADPSSLCPDLILLDINMPVMNGFEFLEEFQHLAFVETPQVIVCTSSQELYDLEKVQKLGVIGNMGKPFKPAKLQEIMEAWEHQHNL</sequence>
<keyword evidence="1" id="KW-0597">Phosphoprotein</keyword>
<evidence type="ECO:0000259" key="2">
    <source>
        <dbReference type="PROSITE" id="PS50110"/>
    </source>
</evidence>
<name>A0A1G9NXQ1_9BACT</name>
<evidence type="ECO:0000256" key="1">
    <source>
        <dbReference type="PROSITE-ProRule" id="PRU00169"/>
    </source>
</evidence>